<dbReference type="Pfam" id="PF00271">
    <property type="entry name" value="Helicase_C"/>
    <property type="match status" value="1"/>
</dbReference>
<reference evidence="7" key="1">
    <citation type="submission" date="2023-06" db="EMBL/GenBank/DDBJ databases">
        <title>Genomic of Parafulvivirga corallium.</title>
        <authorList>
            <person name="Wang G."/>
        </authorList>
    </citation>
    <scope>NUCLEOTIDE SEQUENCE</scope>
    <source>
        <strain evidence="7">BMA10</strain>
    </source>
</reference>
<dbReference type="SMART" id="SM00847">
    <property type="entry name" value="HA2"/>
    <property type="match status" value="1"/>
</dbReference>
<dbReference type="Pfam" id="PF24473">
    <property type="entry name" value="CON_HrpB"/>
    <property type="match status" value="1"/>
</dbReference>
<dbReference type="Gene3D" id="3.40.50.300">
    <property type="entry name" value="P-loop containing nucleotide triphosphate hydrolases"/>
    <property type="match status" value="2"/>
</dbReference>
<dbReference type="GO" id="GO:0004386">
    <property type="term" value="F:helicase activity"/>
    <property type="evidence" value="ECO:0007669"/>
    <property type="project" value="UniProtKB-KW"/>
</dbReference>
<sequence>MPFDPFQIDLPVTEIIPSVRNHLSQENTLIVSAPPGAGKSTLLPLTLLDQPWLAGKKILMLEPRRLAARSIAARMASLLNEEVGQTIGYRIRFENRVGDKTQIEVLTEGILTRMLHSDNALEGIGAVIFDEFHERSIHADVAMALCRESQQVLRPDLRVIVMSATLNMPQLTQLLGAPVAESKGKQYPVDIIYEGGQDEMMLPEMTARTTIKAVRENDGDVLVFLPGEGEIKRCEELLRKDLKGFAIHPLYGQLPPHKQYAAIMPDKQGKRKVVLATSIAETSLTIEGIKIVVDTGFGRTSRFDIKSGLSRLETVQIAKDSADQRAGRAGRLSAGVCYRMWTKATQERLAEHRTPEILEVDLASLVLDMAQWGITDIQQLTWLTPPPKGALAQATDTLHQLNALEDGRITEHGKKVHGLPCHPRIAHMLLMAEEDDLLALATDVAAILEERDPLPKESGIDINLRIEALRRFRQDVGKGKRLSRIEKIAASYRNLFKAEAENGSFDPYETGVLLAYAYPERIACSRPGNNAQFQLANGKYAQAGHRDDLAHEPWLAVAHVNAREGIGKIFLASPLNPKDLAPLVKEKEVITWDTRQGGLIASRDLRIGSIVLQSKALPTPDEAYLVKAISEAIRKEGERLLSFDKEFTQWQNRVLSLRKWRPDEGWPDVSVPTLLLTNEDWLGPYFQDVRRPEDLKKINLKEVLHHSLPWEKQQQLNKLAPVSITVPSGSDIKLQYMPDGSPPILAVRLQEVFGLADTPFINEDRTSVLLHLLSPGFKPVQITADLKSFWNNAYFEVRKDLKRRYPKHAWPDDPWTAEAVRGVKKRS</sequence>
<dbReference type="InterPro" id="IPR027417">
    <property type="entry name" value="P-loop_NTPase"/>
</dbReference>
<dbReference type="Pfam" id="PF08482">
    <property type="entry name" value="HrpB_C"/>
    <property type="match status" value="1"/>
</dbReference>
<dbReference type="PROSITE" id="PS51192">
    <property type="entry name" value="HELICASE_ATP_BIND_1"/>
    <property type="match status" value="1"/>
</dbReference>
<evidence type="ECO:0000256" key="1">
    <source>
        <dbReference type="ARBA" id="ARBA00022741"/>
    </source>
</evidence>
<dbReference type="Proteomes" id="UP001172082">
    <property type="component" value="Unassembled WGS sequence"/>
</dbReference>
<dbReference type="Gene3D" id="1.20.120.1080">
    <property type="match status" value="1"/>
</dbReference>
<dbReference type="PANTHER" id="PTHR43519">
    <property type="entry name" value="ATP-DEPENDENT RNA HELICASE HRPB"/>
    <property type="match status" value="1"/>
</dbReference>
<proteinExistence type="predicted"/>
<protein>
    <submittedName>
        <fullName evidence="7">ATP-dependent helicase HrpB</fullName>
    </submittedName>
</protein>
<dbReference type="SMART" id="SM00487">
    <property type="entry name" value="DEXDc"/>
    <property type="match status" value="1"/>
</dbReference>
<gene>
    <name evidence="7" type="primary">hrpB</name>
    <name evidence="7" type="ORF">QQ008_24450</name>
</gene>
<keyword evidence="8" id="KW-1185">Reference proteome</keyword>
<dbReference type="NCBIfam" id="TIGR01970">
    <property type="entry name" value="DEAH_box_HrpB"/>
    <property type="match status" value="1"/>
</dbReference>
<evidence type="ECO:0000256" key="4">
    <source>
        <dbReference type="ARBA" id="ARBA00022840"/>
    </source>
</evidence>
<dbReference type="InterPro" id="IPR010225">
    <property type="entry name" value="HrpB"/>
</dbReference>
<accession>A0ABT8KUY9</accession>
<dbReference type="InterPro" id="IPR001650">
    <property type="entry name" value="Helicase_C-like"/>
</dbReference>
<dbReference type="CDD" id="cd17990">
    <property type="entry name" value="DEXHc_HrpB"/>
    <property type="match status" value="1"/>
</dbReference>
<dbReference type="SMART" id="SM00490">
    <property type="entry name" value="HELICc"/>
    <property type="match status" value="1"/>
</dbReference>
<dbReference type="InterPro" id="IPR013689">
    <property type="entry name" value="RNA_helicase_ATP-dep_HrpB_C"/>
</dbReference>
<name>A0ABT8KUY9_9BACT</name>
<comment type="caution">
    <text evidence="7">The sequence shown here is derived from an EMBL/GenBank/DDBJ whole genome shotgun (WGS) entry which is preliminary data.</text>
</comment>
<dbReference type="PROSITE" id="PS51194">
    <property type="entry name" value="HELICASE_CTER"/>
    <property type="match status" value="1"/>
</dbReference>
<dbReference type="InterPro" id="IPR049614">
    <property type="entry name" value="HrpB_DEXH"/>
</dbReference>
<organism evidence="7 8">
    <name type="scientific">Splendidivirga corallicola</name>
    <dbReference type="NCBI Taxonomy" id="3051826"/>
    <lineage>
        <taxon>Bacteria</taxon>
        <taxon>Pseudomonadati</taxon>
        <taxon>Bacteroidota</taxon>
        <taxon>Cytophagia</taxon>
        <taxon>Cytophagales</taxon>
        <taxon>Splendidivirgaceae</taxon>
        <taxon>Splendidivirga</taxon>
    </lineage>
</organism>
<dbReference type="InterPro" id="IPR014001">
    <property type="entry name" value="Helicase_ATP-bd"/>
</dbReference>
<dbReference type="PIRSF" id="PIRSF005496">
    <property type="entry name" value="ATP_hel_hrpB"/>
    <property type="match status" value="1"/>
</dbReference>
<dbReference type="InterPro" id="IPR011545">
    <property type="entry name" value="DEAD/DEAH_box_helicase_dom"/>
</dbReference>
<keyword evidence="4" id="KW-0067">ATP-binding</keyword>
<feature type="domain" description="Helicase C-terminal" evidence="6">
    <location>
        <begin position="206"/>
        <end position="373"/>
    </location>
</feature>
<dbReference type="SUPFAM" id="SSF52540">
    <property type="entry name" value="P-loop containing nucleoside triphosphate hydrolases"/>
    <property type="match status" value="1"/>
</dbReference>
<evidence type="ECO:0000256" key="3">
    <source>
        <dbReference type="ARBA" id="ARBA00022806"/>
    </source>
</evidence>
<evidence type="ECO:0000313" key="8">
    <source>
        <dbReference type="Proteomes" id="UP001172082"/>
    </source>
</evidence>
<feature type="domain" description="Helicase ATP-binding" evidence="5">
    <location>
        <begin position="20"/>
        <end position="167"/>
    </location>
</feature>
<dbReference type="CDD" id="cd18791">
    <property type="entry name" value="SF2_C_RHA"/>
    <property type="match status" value="1"/>
</dbReference>
<dbReference type="Pfam" id="PF00270">
    <property type="entry name" value="DEAD"/>
    <property type="match status" value="1"/>
</dbReference>
<evidence type="ECO:0000259" key="6">
    <source>
        <dbReference type="PROSITE" id="PS51194"/>
    </source>
</evidence>
<keyword evidence="3 7" id="KW-0347">Helicase</keyword>
<keyword evidence="1" id="KW-0547">Nucleotide-binding</keyword>
<dbReference type="EMBL" id="JAUJEA010000012">
    <property type="protein sequence ID" value="MDN5204566.1"/>
    <property type="molecule type" value="Genomic_DNA"/>
</dbReference>
<dbReference type="RefSeq" id="WP_346754590.1">
    <property type="nucleotide sequence ID" value="NZ_JAUJEA010000012.1"/>
</dbReference>
<dbReference type="InterPro" id="IPR056329">
    <property type="entry name" value="CON_HrpB"/>
</dbReference>
<dbReference type="PANTHER" id="PTHR43519:SF1">
    <property type="entry name" value="ATP-DEPENDENT RNA HELICASE HRPB"/>
    <property type="match status" value="1"/>
</dbReference>
<evidence type="ECO:0000259" key="5">
    <source>
        <dbReference type="PROSITE" id="PS51192"/>
    </source>
</evidence>
<keyword evidence="2" id="KW-0378">Hydrolase</keyword>
<dbReference type="InterPro" id="IPR007502">
    <property type="entry name" value="Helicase-assoc_dom"/>
</dbReference>
<evidence type="ECO:0000313" key="7">
    <source>
        <dbReference type="EMBL" id="MDN5204566.1"/>
    </source>
</evidence>
<evidence type="ECO:0000256" key="2">
    <source>
        <dbReference type="ARBA" id="ARBA00022801"/>
    </source>
</evidence>